<gene>
    <name evidence="3" type="ORF">PMACD_LOCUS16247</name>
</gene>
<dbReference type="AlphaFoldDB" id="A0A821Y7D5"/>
<organism evidence="3 4">
    <name type="scientific">Pieris macdunnoughi</name>
    <dbReference type="NCBI Taxonomy" id="345717"/>
    <lineage>
        <taxon>Eukaryota</taxon>
        <taxon>Metazoa</taxon>
        <taxon>Ecdysozoa</taxon>
        <taxon>Arthropoda</taxon>
        <taxon>Hexapoda</taxon>
        <taxon>Insecta</taxon>
        <taxon>Pterygota</taxon>
        <taxon>Neoptera</taxon>
        <taxon>Endopterygota</taxon>
        <taxon>Lepidoptera</taxon>
        <taxon>Glossata</taxon>
        <taxon>Ditrysia</taxon>
        <taxon>Papilionoidea</taxon>
        <taxon>Pieridae</taxon>
        <taxon>Pierinae</taxon>
        <taxon>Pieris</taxon>
    </lineage>
</organism>
<reference evidence="3" key="1">
    <citation type="submission" date="2021-02" db="EMBL/GenBank/DDBJ databases">
        <authorList>
            <person name="Steward A R."/>
        </authorList>
    </citation>
    <scope>NUCLEOTIDE SEQUENCE</scope>
</reference>
<protein>
    <submittedName>
        <fullName evidence="3">Uncharacterized protein</fullName>
    </submittedName>
</protein>
<feature type="transmembrane region" description="Helical" evidence="2">
    <location>
        <begin position="329"/>
        <end position="350"/>
    </location>
</feature>
<dbReference type="OrthoDB" id="7456429at2759"/>
<evidence type="ECO:0000313" key="3">
    <source>
        <dbReference type="EMBL" id="CAF4956354.1"/>
    </source>
</evidence>
<accession>A0A821Y7D5</accession>
<evidence type="ECO:0000256" key="2">
    <source>
        <dbReference type="SAM" id="Phobius"/>
    </source>
</evidence>
<comment type="caution">
    <text evidence="3">The sequence shown here is derived from an EMBL/GenBank/DDBJ whole genome shotgun (WGS) entry which is preliminary data.</text>
</comment>
<keyword evidence="2" id="KW-0812">Transmembrane</keyword>
<keyword evidence="2" id="KW-1133">Transmembrane helix</keyword>
<keyword evidence="2" id="KW-0472">Membrane</keyword>
<dbReference type="EMBL" id="CAJOBZ010000079">
    <property type="protein sequence ID" value="CAF4956354.1"/>
    <property type="molecule type" value="Genomic_DNA"/>
</dbReference>
<dbReference type="Proteomes" id="UP000663880">
    <property type="component" value="Unassembled WGS sequence"/>
</dbReference>
<evidence type="ECO:0000256" key="1">
    <source>
        <dbReference type="SAM" id="MobiDB-lite"/>
    </source>
</evidence>
<evidence type="ECO:0000313" key="4">
    <source>
        <dbReference type="Proteomes" id="UP000663880"/>
    </source>
</evidence>
<feature type="region of interest" description="Disordered" evidence="1">
    <location>
        <begin position="777"/>
        <end position="801"/>
    </location>
</feature>
<proteinExistence type="predicted"/>
<keyword evidence="4" id="KW-1185">Reference proteome</keyword>
<name>A0A821Y7D5_9NEOP</name>
<sequence>MKDIAKLTVILGMFCICQSYIRQPNVGSVLFSPNDLHKHRWTQSELASLRARRHFQNLIPSPKLTHSISDEYLSHLVNYVENCYTTVIDEAVNPTEKDLMTNALSDVVGGYLKVWVLPITKYAYYGGTISPINAIKLFQMYDNIKQSLKTDGRTWSNPNADSLQTVTINIASNPHEWFARSTRESCDNLSYYEKTDKGLTIPLPYINWDLFPQTMFIPLKDQSLIQLNSPNSSNALLDYYNVATSCIHSLNIGTIDDFGSRFQIWLSTDVVPHLKDDDLYVAFGSCLSLLNKTKGLYGNVVNLCDNAYSNLRCKAASAGFPIPLTKKSMLIAFILLIEVIWCIPVLYYLLCGKKPKKKRGVKQFFSYFKKDPTTLHGVKLFVKPRTRNLELDVEFPTYDHKYYMKSTSTNMSRNNVFNNFTHINESLKKCLANSSESKHAINNNVCPNISAKTSNSRRCNCKPTCDNITSCYITNSKAMNSSSNFNSTPSSFILLEENEIKNLSYTHATLSVSKSTLKSRPDMKLCSSLNSGKGSKRCPCTSCIKNSTERNVQLCQSFENIEKTSIKVKNPIVMKIINEDKKKCIPSFEKHLTQKLDRVQTDSTKGKELKKDGSTNQNKTKILKCSLKKKGDENNDKTLPVTKNNILQPEKFTGKATEISTENHGNIQSGKSNKLLPVKDNKQNSKALKTCLQNIKTDKIQTPTSSIKTKITTKVSTRDKSAIAEVPKEHKNIQNFIADNGKPVFKVTKSIKTEISNIAKADKSSINNATRKEISKHHSAIPKPSNLPHKTIISPESGKKTLIPKPCKIPKRILTTPLKDLKEPIATSPKTLGKVRKKALDDSAIKKTNKNNKLNTTL</sequence>